<gene>
    <name evidence="1" type="ORF">DKG74_07210</name>
</gene>
<evidence type="ECO:0000313" key="2">
    <source>
        <dbReference type="Proteomes" id="UP000245461"/>
    </source>
</evidence>
<proteinExistence type="predicted"/>
<dbReference type="AlphaFoldDB" id="A0A317EE95"/>
<comment type="caution">
    <text evidence="1">The sequence shown here is derived from an EMBL/GenBank/DDBJ whole genome shotgun (WGS) entry which is preliminary data.</text>
</comment>
<keyword evidence="2" id="KW-1185">Reference proteome</keyword>
<protein>
    <submittedName>
        <fullName evidence="1">Uncharacterized protein</fullName>
    </submittedName>
</protein>
<evidence type="ECO:0000313" key="1">
    <source>
        <dbReference type="EMBL" id="PWR24586.1"/>
    </source>
</evidence>
<dbReference type="Proteomes" id="UP000245461">
    <property type="component" value="Unassembled WGS sequence"/>
</dbReference>
<sequence>MIDRHPIGPIQIREIDEAGDYHRRVILPGADISAEPAEVQAACADHWTAERVAVWKSAQSLAS</sequence>
<reference evidence="1 2" key="1">
    <citation type="submission" date="2018-05" db="EMBL/GenBank/DDBJ databases">
        <title>Zavarzinia sp. HR-AS.</title>
        <authorList>
            <person name="Lee Y."/>
            <person name="Jeon C.O."/>
        </authorList>
    </citation>
    <scope>NUCLEOTIDE SEQUENCE [LARGE SCALE GENOMIC DNA]</scope>
    <source>
        <strain evidence="1 2">HR-AS</strain>
    </source>
</reference>
<organism evidence="1 2">
    <name type="scientific">Zavarzinia aquatilis</name>
    <dbReference type="NCBI Taxonomy" id="2211142"/>
    <lineage>
        <taxon>Bacteria</taxon>
        <taxon>Pseudomonadati</taxon>
        <taxon>Pseudomonadota</taxon>
        <taxon>Alphaproteobacteria</taxon>
        <taxon>Rhodospirillales</taxon>
        <taxon>Zavarziniaceae</taxon>
        <taxon>Zavarzinia</taxon>
    </lineage>
</organism>
<dbReference type="EMBL" id="QGLE01000003">
    <property type="protein sequence ID" value="PWR24586.1"/>
    <property type="molecule type" value="Genomic_DNA"/>
</dbReference>
<accession>A0A317EE95</accession>
<name>A0A317EE95_9PROT</name>